<keyword evidence="2" id="KW-1185">Reference proteome</keyword>
<evidence type="ECO:0000313" key="2">
    <source>
        <dbReference type="Proteomes" id="UP001432027"/>
    </source>
</evidence>
<organism evidence="1 2">
    <name type="scientific">Pristionchus entomophagus</name>
    <dbReference type="NCBI Taxonomy" id="358040"/>
    <lineage>
        <taxon>Eukaryota</taxon>
        <taxon>Metazoa</taxon>
        <taxon>Ecdysozoa</taxon>
        <taxon>Nematoda</taxon>
        <taxon>Chromadorea</taxon>
        <taxon>Rhabditida</taxon>
        <taxon>Rhabditina</taxon>
        <taxon>Diplogasteromorpha</taxon>
        <taxon>Diplogasteroidea</taxon>
        <taxon>Neodiplogasteridae</taxon>
        <taxon>Pristionchus</taxon>
    </lineage>
</organism>
<proteinExistence type="predicted"/>
<protein>
    <submittedName>
        <fullName evidence="1">Uncharacterized protein</fullName>
    </submittedName>
</protein>
<evidence type="ECO:0000313" key="1">
    <source>
        <dbReference type="EMBL" id="GMS98744.1"/>
    </source>
</evidence>
<dbReference type="AlphaFoldDB" id="A0AAV5TW61"/>
<reference evidence="1" key="1">
    <citation type="submission" date="2023-10" db="EMBL/GenBank/DDBJ databases">
        <title>Genome assembly of Pristionchus species.</title>
        <authorList>
            <person name="Yoshida K."/>
            <person name="Sommer R.J."/>
        </authorList>
    </citation>
    <scope>NUCLEOTIDE SEQUENCE</scope>
    <source>
        <strain evidence="1">RS0144</strain>
    </source>
</reference>
<accession>A0AAV5TW61</accession>
<name>A0AAV5TW61_9BILA</name>
<sequence length="92" mass="10662">SDEICLDLSLVIAERKNQLHELTNTRPKQWRARTPLILTKQTFFVGIQLGKEMIFDYRKTYCESDGLLMVVVISGDYGLGLCRFKSYTVEQE</sequence>
<dbReference type="Proteomes" id="UP001432027">
    <property type="component" value="Unassembled WGS sequence"/>
</dbReference>
<comment type="caution">
    <text evidence="1">The sequence shown here is derived from an EMBL/GenBank/DDBJ whole genome shotgun (WGS) entry which is preliminary data.</text>
</comment>
<feature type="non-terminal residue" evidence="1">
    <location>
        <position position="1"/>
    </location>
</feature>
<gene>
    <name evidence="1" type="ORF">PENTCL1PPCAC_20919</name>
</gene>
<dbReference type="EMBL" id="BTSX01000005">
    <property type="protein sequence ID" value="GMS98744.1"/>
    <property type="molecule type" value="Genomic_DNA"/>
</dbReference>
<feature type="non-terminal residue" evidence="1">
    <location>
        <position position="92"/>
    </location>
</feature>